<reference evidence="1" key="1">
    <citation type="submission" date="2021-01" db="EMBL/GenBank/DDBJ databases">
        <authorList>
            <consortium name="Genoscope - CEA"/>
            <person name="William W."/>
        </authorList>
    </citation>
    <scope>NUCLEOTIDE SEQUENCE</scope>
</reference>
<dbReference type="EMBL" id="CAJJDP010000014">
    <property type="protein sequence ID" value="CAD8143296.1"/>
    <property type="molecule type" value="Genomic_DNA"/>
</dbReference>
<evidence type="ECO:0000313" key="2">
    <source>
        <dbReference type="Proteomes" id="UP000683925"/>
    </source>
</evidence>
<accession>A0A8S1SVB4</accession>
<dbReference type="Proteomes" id="UP000683925">
    <property type="component" value="Unassembled WGS sequence"/>
</dbReference>
<organism evidence="1 2">
    <name type="scientific">Paramecium octaurelia</name>
    <dbReference type="NCBI Taxonomy" id="43137"/>
    <lineage>
        <taxon>Eukaryota</taxon>
        <taxon>Sar</taxon>
        <taxon>Alveolata</taxon>
        <taxon>Ciliophora</taxon>
        <taxon>Intramacronucleata</taxon>
        <taxon>Oligohymenophorea</taxon>
        <taxon>Peniculida</taxon>
        <taxon>Parameciidae</taxon>
        <taxon>Paramecium</taxon>
    </lineage>
</organism>
<evidence type="ECO:0000313" key="1">
    <source>
        <dbReference type="EMBL" id="CAD8143296.1"/>
    </source>
</evidence>
<comment type="caution">
    <text evidence="1">The sequence shown here is derived from an EMBL/GenBank/DDBJ whole genome shotgun (WGS) entry which is preliminary data.</text>
</comment>
<protein>
    <submittedName>
        <fullName evidence="1">Uncharacterized protein</fullName>
    </submittedName>
</protein>
<sequence length="178" mass="20823">MIFILRFSMFFDYQSNIHQNRFNQIGDKICIYTSIPFSECTHISIIEVVNHNLNIEIYSSLVQILLTHSLVTISLYCIKLNYNGLLDIVEGKFQQQYIYTTDQDIQSGSQETVQKVQKSILTLLSYKIVHYHYPFSEVCIQLKLQHFKPTLYQRVQFKLIAMKSLAVESIDAPFLNLN</sequence>
<keyword evidence="2" id="KW-1185">Reference proteome</keyword>
<name>A0A8S1SVB4_PAROT</name>
<dbReference type="AlphaFoldDB" id="A0A8S1SVB4"/>
<gene>
    <name evidence="1" type="ORF">POCTA_138.1.T0140434</name>
</gene>
<proteinExistence type="predicted"/>